<gene>
    <name evidence="1" type="ORF">L6164_014433</name>
</gene>
<evidence type="ECO:0000313" key="1">
    <source>
        <dbReference type="EMBL" id="KAI4335824.1"/>
    </source>
</evidence>
<accession>A0ACB9NJ95</accession>
<keyword evidence="2" id="KW-1185">Reference proteome</keyword>
<sequence length="77" mass="8678">MIYDYPLENGLGIGIYRAILVAQVGRARCRRGLKVGWRTDLRTLFHKRNALAVRSQLPYPPPAKKDGVDSDDQVVLV</sequence>
<dbReference type="Proteomes" id="UP000828941">
    <property type="component" value="Chromosome 6"/>
</dbReference>
<protein>
    <submittedName>
        <fullName evidence="1">Uncharacterized protein</fullName>
    </submittedName>
</protein>
<comment type="caution">
    <text evidence="1">The sequence shown here is derived from an EMBL/GenBank/DDBJ whole genome shotgun (WGS) entry which is preliminary data.</text>
</comment>
<proteinExistence type="predicted"/>
<dbReference type="EMBL" id="CM039431">
    <property type="protein sequence ID" value="KAI4335824.1"/>
    <property type="molecule type" value="Genomic_DNA"/>
</dbReference>
<reference evidence="1 2" key="1">
    <citation type="journal article" date="2022" name="DNA Res.">
        <title>Chromosomal-level genome assembly of the orchid tree Bauhinia variegata (Leguminosae; Cercidoideae) supports the allotetraploid origin hypothesis of Bauhinia.</title>
        <authorList>
            <person name="Zhong Y."/>
            <person name="Chen Y."/>
            <person name="Zheng D."/>
            <person name="Pang J."/>
            <person name="Liu Y."/>
            <person name="Luo S."/>
            <person name="Meng S."/>
            <person name="Qian L."/>
            <person name="Wei D."/>
            <person name="Dai S."/>
            <person name="Zhou R."/>
        </authorList>
    </citation>
    <scope>NUCLEOTIDE SEQUENCE [LARGE SCALE GENOMIC DNA]</scope>
    <source>
        <strain evidence="1">BV-YZ2020</strain>
    </source>
</reference>
<organism evidence="1 2">
    <name type="scientific">Bauhinia variegata</name>
    <name type="common">Purple orchid tree</name>
    <name type="synonym">Phanera variegata</name>
    <dbReference type="NCBI Taxonomy" id="167791"/>
    <lineage>
        <taxon>Eukaryota</taxon>
        <taxon>Viridiplantae</taxon>
        <taxon>Streptophyta</taxon>
        <taxon>Embryophyta</taxon>
        <taxon>Tracheophyta</taxon>
        <taxon>Spermatophyta</taxon>
        <taxon>Magnoliopsida</taxon>
        <taxon>eudicotyledons</taxon>
        <taxon>Gunneridae</taxon>
        <taxon>Pentapetalae</taxon>
        <taxon>rosids</taxon>
        <taxon>fabids</taxon>
        <taxon>Fabales</taxon>
        <taxon>Fabaceae</taxon>
        <taxon>Cercidoideae</taxon>
        <taxon>Cercideae</taxon>
        <taxon>Bauhiniinae</taxon>
        <taxon>Bauhinia</taxon>
    </lineage>
</organism>
<name>A0ACB9NJ95_BAUVA</name>
<evidence type="ECO:0000313" key="2">
    <source>
        <dbReference type="Proteomes" id="UP000828941"/>
    </source>
</evidence>